<keyword evidence="2" id="KW-1185">Reference proteome</keyword>
<dbReference type="AlphaFoldDB" id="A0A3G1KSC3"/>
<organism evidence="1 2">
    <name type="scientific">Formimonas warabiya</name>
    <dbReference type="NCBI Taxonomy" id="1761012"/>
    <lineage>
        <taxon>Bacteria</taxon>
        <taxon>Bacillati</taxon>
        <taxon>Bacillota</taxon>
        <taxon>Clostridia</taxon>
        <taxon>Eubacteriales</taxon>
        <taxon>Peptococcaceae</taxon>
        <taxon>Candidatus Formimonas</taxon>
    </lineage>
</organism>
<dbReference type="KEGG" id="fwa:DCMF_12080"/>
<dbReference type="OrthoDB" id="5372599at2"/>
<name>A0A3G1KSC3_FORW1</name>
<protein>
    <submittedName>
        <fullName evidence="1">Uncharacterized protein</fullName>
    </submittedName>
</protein>
<dbReference type="RefSeq" id="WP_148134669.1">
    <property type="nucleotide sequence ID" value="NZ_CP017634.1"/>
</dbReference>
<dbReference type="Proteomes" id="UP000323521">
    <property type="component" value="Chromosome"/>
</dbReference>
<proteinExistence type="predicted"/>
<evidence type="ECO:0000313" key="1">
    <source>
        <dbReference type="EMBL" id="ATW25413.1"/>
    </source>
</evidence>
<reference evidence="1 2" key="1">
    <citation type="submission" date="2016-10" db="EMBL/GenBank/DDBJ databases">
        <title>Complete Genome Sequence of Peptococcaceae strain DCMF.</title>
        <authorList>
            <person name="Edwards R.J."/>
            <person name="Holland S.I."/>
            <person name="Deshpande N.P."/>
            <person name="Wong Y.K."/>
            <person name="Ertan H."/>
            <person name="Manefield M."/>
            <person name="Russell T.L."/>
            <person name="Lee M.J."/>
        </authorList>
    </citation>
    <scope>NUCLEOTIDE SEQUENCE [LARGE SCALE GENOMIC DNA]</scope>
    <source>
        <strain evidence="1 2">DCMF</strain>
    </source>
</reference>
<dbReference type="EMBL" id="CP017634">
    <property type="protein sequence ID" value="ATW25413.1"/>
    <property type="molecule type" value="Genomic_DNA"/>
</dbReference>
<sequence>MICEIVLTPNQAKRIISKAIIELSYVQKALQDGMMVIHPSSTTYFILYELFGKVPEGIWVSGVIKKGALCISRERQDLGTKGETPSHPFDFPFSWVLEKGKLKMERIKLGVLLNEMGPGDIYVKGCNAVDAHRQAGVLFASPGGGTVAQVMKAAQRKGFRFILPVGLEKMISIPIGDAAQKSSYDKIDKSMGQRVGLMPVNGEVICEDQAINILTGCTAVQIASGGLEEAQGATILAVSGEAENMERMWQLIHEISKREVRVPALKETDCSMCPRNKCSYFNLDAESRLKTISR</sequence>
<evidence type="ECO:0000313" key="2">
    <source>
        <dbReference type="Proteomes" id="UP000323521"/>
    </source>
</evidence>
<gene>
    <name evidence="1" type="ORF">DCMF_12080</name>
</gene>
<accession>A0A3G1KSC3</accession>